<organism evidence="2 3">
    <name type="scientific">Nocardioides salarius</name>
    <dbReference type="NCBI Taxonomy" id="374513"/>
    <lineage>
        <taxon>Bacteria</taxon>
        <taxon>Bacillati</taxon>
        <taxon>Actinomycetota</taxon>
        <taxon>Actinomycetes</taxon>
        <taxon>Propionibacteriales</taxon>
        <taxon>Nocardioidaceae</taxon>
        <taxon>Nocardioides</taxon>
    </lineage>
</organism>
<name>A0ABS2MG95_9ACTN</name>
<gene>
    <name evidence="2" type="ORF">JOE61_004022</name>
</gene>
<dbReference type="EMBL" id="JAFBBZ010000001">
    <property type="protein sequence ID" value="MBM7510208.1"/>
    <property type="molecule type" value="Genomic_DNA"/>
</dbReference>
<proteinExistence type="predicted"/>
<reference evidence="2 3" key="1">
    <citation type="submission" date="2021-01" db="EMBL/GenBank/DDBJ databases">
        <title>Sequencing the genomes of 1000 actinobacteria strains.</title>
        <authorList>
            <person name="Klenk H.-P."/>
        </authorList>
    </citation>
    <scope>NUCLEOTIDE SEQUENCE [LARGE SCALE GENOMIC DNA]</scope>
    <source>
        <strain evidence="2 3">DSM 18239</strain>
    </source>
</reference>
<keyword evidence="3" id="KW-1185">Reference proteome</keyword>
<evidence type="ECO:0000313" key="3">
    <source>
        <dbReference type="Proteomes" id="UP000732378"/>
    </source>
</evidence>
<accession>A0ABS2MG95</accession>
<sequence length="439" mass="48317">MYGETSGMLRDALSELLRQHRIQHRIGGAGVHTVPETTTPDERKLIGEQIARYRYAVLVWSHQAMRAANPHINLEGSTGRTRGPAGELRYRLEATLGAIEVDLPTMDALVTEQPFALVDTWRQAARACVLGEHDFANGVGYGRLSEAQCLTVIKDAADVVRAVVSLDRRYANIPGWQALKEPGRLGRAAESCVTWAGYGEPDYTVDLRGWRPEPTLIEGPELPGITGVLQAQHNLLIHLGTFPTAHNLRVVLDSQRIVSHEAARRLQTVDPTVAVRWERRAESYGRLVHETRDLGGMVGNGGPAAGQGSVAAVRMEKLGRDGLADPPQNRRLQRISAGIDDRMCNVIEHGVAQRLYFQRINVPGLDDHNGELVRVTRRTFVPITTPVQTELLAIVRSDLRPTPIQRKAPKGAAQSRLDFEAALHHRPPPRGASPDVPSI</sequence>
<comment type="caution">
    <text evidence="2">The sequence shown here is derived from an EMBL/GenBank/DDBJ whole genome shotgun (WGS) entry which is preliminary data.</text>
</comment>
<protein>
    <submittedName>
        <fullName evidence="2">Uncharacterized protein</fullName>
    </submittedName>
</protein>
<feature type="region of interest" description="Disordered" evidence="1">
    <location>
        <begin position="403"/>
        <end position="439"/>
    </location>
</feature>
<dbReference type="Proteomes" id="UP000732378">
    <property type="component" value="Unassembled WGS sequence"/>
</dbReference>
<evidence type="ECO:0000313" key="2">
    <source>
        <dbReference type="EMBL" id="MBM7510208.1"/>
    </source>
</evidence>
<evidence type="ECO:0000256" key="1">
    <source>
        <dbReference type="SAM" id="MobiDB-lite"/>
    </source>
</evidence>
<dbReference type="RefSeq" id="WP_193670340.1">
    <property type="nucleotide sequence ID" value="NZ_JACDTV010000013.1"/>
</dbReference>